<evidence type="ECO:0000256" key="3">
    <source>
        <dbReference type="ARBA" id="ARBA00008870"/>
    </source>
</evidence>
<sequence>MSASSKAVKAANKASSSRLAGLVSTEYDLGTLQLHLQVAHARELKKRQRDAIWDIFETNMRDMYQVSTTFEWEPEVKKKELFHSLARFLLVTPVAKPTCLLGFLNFRFEVEDEEDIIYCYDLQIASTGRKMGLGKKLLQELDKFGAVFNMEKIMLTVFKANTDAKGFYTAVGFSLDPSLSAEELEEVDYEILSREIPPADNTGTDD</sequence>
<dbReference type="InterPro" id="IPR000182">
    <property type="entry name" value="GNAT_dom"/>
</dbReference>
<dbReference type="OrthoDB" id="424551at2759"/>
<reference evidence="13 14" key="1">
    <citation type="journal article" date="2020" name="ISME J.">
        <title>Uncovering the hidden diversity of litter-decomposition mechanisms in mushroom-forming fungi.</title>
        <authorList>
            <person name="Floudas D."/>
            <person name="Bentzer J."/>
            <person name="Ahren D."/>
            <person name="Johansson T."/>
            <person name="Persson P."/>
            <person name="Tunlid A."/>
        </authorList>
    </citation>
    <scope>NUCLEOTIDE SEQUENCE [LARGE SCALE GENOMIC DNA]</scope>
    <source>
        <strain evidence="13 14">CBS 101986</strain>
    </source>
</reference>
<dbReference type="GO" id="GO:1990189">
    <property type="term" value="F:protein N-terminal-serine acetyltransferase activity"/>
    <property type="evidence" value="ECO:0007669"/>
    <property type="project" value="UniProtKB-EC"/>
</dbReference>
<evidence type="ECO:0000256" key="10">
    <source>
        <dbReference type="ARBA" id="ARBA00047821"/>
    </source>
</evidence>
<evidence type="ECO:0000259" key="12">
    <source>
        <dbReference type="PROSITE" id="PS51186"/>
    </source>
</evidence>
<comment type="catalytic activity">
    <reaction evidence="11">
        <text>N-terminal L-seryl-[histone H4] + acetyl-CoA = N-terminal N(alpha)-acetyl-L-seryl-[histone H4] + CoA + H(+)</text>
        <dbReference type="Rhea" id="RHEA:50596"/>
        <dbReference type="Rhea" id="RHEA-COMP:12740"/>
        <dbReference type="Rhea" id="RHEA-COMP:12743"/>
        <dbReference type="ChEBI" id="CHEBI:15378"/>
        <dbReference type="ChEBI" id="CHEBI:57287"/>
        <dbReference type="ChEBI" id="CHEBI:57288"/>
        <dbReference type="ChEBI" id="CHEBI:64738"/>
        <dbReference type="ChEBI" id="CHEBI:83690"/>
        <dbReference type="EC" id="2.3.1.257"/>
    </reaction>
</comment>
<gene>
    <name evidence="13" type="ORF">D9619_003234</name>
</gene>
<evidence type="ECO:0000256" key="4">
    <source>
        <dbReference type="ARBA" id="ARBA00012950"/>
    </source>
</evidence>
<dbReference type="Gene3D" id="3.40.630.30">
    <property type="match status" value="1"/>
</dbReference>
<evidence type="ECO:0000256" key="5">
    <source>
        <dbReference type="ARBA" id="ARBA00015043"/>
    </source>
</evidence>
<dbReference type="Pfam" id="PF00583">
    <property type="entry name" value="Acetyltransf_1"/>
    <property type="match status" value="1"/>
</dbReference>
<dbReference type="GO" id="GO:0043998">
    <property type="term" value="F:histone H2A acetyltransferase activity"/>
    <property type="evidence" value="ECO:0007669"/>
    <property type="project" value="InterPro"/>
</dbReference>
<evidence type="ECO:0000256" key="9">
    <source>
        <dbReference type="ARBA" id="ARBA00023315"/>
    </source>
</evidence>
<keyword evidence="7" id="KW-0808">Transferase</keyword>
<organism evidence="13 14">
    <name type="scientific">Psilocybe cf. subviscida</name>
    <dbReference type="NCBI Taxonomy" id="2480587"/>
    <lineage>
        <taxon>Eukaryota</taxon>
        <taxon>Fungi</taxon>
        <taxon>Dikarya</taxon>
        <taxon>Basidiomycota</taxon>
        <taxon>Agaricomycotina</taxon>
        <taxon>Agaricomycetes</taxon>
        <taxon>Agaricomycetidae</taxon>
        <taxon>Agaricales</taxon>
        <taxon>Agaricineae</taxon>
        <taxon>Strophariaceae</taxon>
        <taxon>Psilocybe</taxon>
    </lineage>
</organism>
<evidence type="ECO:0000256" key="2">
    <source>
        <dbReference type="ARBA" id="ARBA00004496"/>
    </source>
</evidence>
<comment type="similarity">
    <text evidence="3">Belongs to the acetyltransferase family. NAA40 subfamily.</text>
</comment>
<name>A0A8H5EV51_9AGAR</name>
<comment type="subcellular location">
    <subcellularLocation>
        <location evidence="2">Cytoplasm</location>
    </subcellularLocation>
    <subcellularLocation>
        <location evidence="1">Nucleus</location>
    </subcellularLocation>
</comment>
<comment type="catalytic activity">
    <reaction evidence="10">
        <text>N-terminal L-seryl-[histone H2A] + acetyl-CoA = N-terminal N(alpha)-acetyl-L-seryl-[histone H2A] + CoA + H(+)</text>
        <dbReference type="Rhea" id="RHEA:50600"/>
        <dbReference type="Rhea" id="RHEA-COMP:12742"/>
        <dbReference type="Rhea" id="RHEA-COMP:12744"/>
        <dbReference type="ChEBI" id="CHEBI:15378"/>
        <dbReference type="ChEBI" id="CHEBI:57287"/>
        <dbReference type="ChEBI" id="CHEBI:57288"/>
        <dbReference type="ChEBI" id="CHEBI:64738"/>
        <dbReference type="ChEBI" id="CHEBI:83690"/>
        <dbReference type="EC" id="2.3.1.257"/>
    </reaction>
</comment>
<keyword evidence="14" id="KW-1185">Reference proteome</keyword>
<evidence type="ECO:0000313" key="14">
    <source>
        <dbReference type="Proteomes" id="UP000567179"/>
    </source>
</evidence>
<keyword evidence="8" id="KW-0539">Nucleus</keyword>
<evidence type="ECO:0000256" key="7">
    <source>
        <dbReference type="ARBA" id="ARBA00022679"/>
    </source>
</evidence>
<evidence type="ECO:0000256" key="6">
    <source>
        <dbReference type="ARBA" id="ARBA00022490"/>
    </source>
</evidence>
<dbReference type="GO" id="GO:0005737">
    <property type="term" value="C:cytoplasm"/>
    <property type="evidence" value="ECO:0007669"/>
    <property type="project" value="UniProtKB-SubCell"/>
</dbReference>
<keyword evidence="9" id="KW-0012">Acyltransferase</keyword>
<dbReference type="EMBL" id="JAACJJ010000056">
    <property type="protein sequence ID" value="KAF5313198.1"/>
    <property type="molecule type" value="Genomic_DNA"/>
</dbReference>
<dbReference type="InterPro" id="IPR016181">
    <property type="entry name" value="Acyl_CoA_acyltransferase"/>
</dbReference>
<dbReference type="InterPro" id="IPR039949">
    <property type="entry name" value="NAA40"/>
</dbReference>
<dbReference type="PROSITE" id="PS51186">
    <property type="entry name" value="GNAT"/>
    <property type="match status" value="1"/>
</dbReference>
<keyword evidence="6" id="KW-0963">Cytoplasm</keyword>
<dbReference type="GO" id="GO:0010485">
    <property type="term" value="F:histone H4 acetyltransferase activity"/>
    <property type="evidence" value="ECO:0007669"/>
    <property type="project" value="InterPro"/>
</dbReference>
<feature type="domain" description="N-acetyltransferase" evidence="12">
    <location>
        <begin position="39"/>
        <end position="195"/>
    </location>
</feature>
<protein>
    <recommendedName>
        <fullName evidence="5">N-alpha-acetyltransferase 40</fullName>
        <ecNumber evidence="4">2.3.1.257</ecNumber>
    </recommendedName>
</protein>
<evidence type="ECO:0000256" key="8">
    <source>
        <dbReference type="ARBA" id="ARBA00023242"/>
    </source>
</evidence>
<evidence type="ECO:0000256" key="1">
    <source>
        <dbReference type="ARBA" id="ARBA00004123"/>
    </source>
</evidence>
<comment type="caution">
    <text evidence="13">The sequence shown here is derived from an EMBL/GenBank/DDBJ whole genome shotgun (WGS) entry which is preliminary data.</text>
</comment>
<dbReference type="Proteomes" id="UP000567179">
    <property type="component" value="Unassembled WGS sequence"/>
</dbReference>
<dbReference type="SUPFAM" id="SSF55729">
    <property type="entry name" value="Acyl-CoA N-acyltransferases (Nat)"/>
    <property type="match status" value="1"/>
</dbReference>
<dbReference type="AlphaFoldDB" id="A0A8H5EV51"/>
<dbReference type="EC" id="2.3.1.257" evidence="4"/>
<proteinExistence type="inferred from homology"/>
<dbReference type="PANTHER" id="PTHR20531:SF1">
    <property type="entry name" value="N-ALPHA-ACETYLTRANSFERASE 40"/>
    <property type="match status" value="1"/>
</dbReference>
<evidence type="ECO:0000256" key="11">
    <source>
        <dbReference type="ARBA" id="ARBA00049524"/>
    </source>
</evidence>
<dbReference type="GO" id="GO:0005634">
    <property type="term" value="C:nucleus"/>
    <property type="evidence" value="ECO:0007669"/>
    <property type="project" value="UniProtKB-SubCell"/>
</dbReference>
<dbReference type="PANTHER" id="PTHR20531">
    <property type="entry name" value="N-ALPHA-ACETYLTRANSFERASE 40"/>
    <property type="match status" value="1"/>
</dbReference>
<evidence type="ECO:0000313" key="13">
    <source>
        <dbReference type="EMBL" id="KAF5313198.1"/>
    </source>
</evidence>
<accession>A0A8H5EV51</accession>